<dbReference type="EMBL" id="UOGE01000062">
    <property type="protein sequence ID" value="VAX20923.1"/>
    <property type="molecule type" value="Genomic_DNA"/>
</dbReference>
<evidence type="ECO:0000256" key="1">
    <source>
        <dbReference type="SAM" id="MobiDB-lite"/>
    </source>
</evidence>
<reference evidence="2" key="1">
    <citation type="submission" date="2018-06" db="EMBL/GenBank/DDBJ databases">
        <authorList>
            <person name="Zhirakovskaya E."/>
        </authorList>
    </citation>
    <scope>NUCLEOTIDE SEQUENCE</scope>
</reference>
<organism evidence="2">
    <name type="scientific">hydrothermal vent metagenome</name>
    <dbReference type="NCBI Taxonomy" id="652676"/>
    <lineage>
        <taxon>unclassified sequences</taxon>
        <taxon>metagenomes</taxon>
        <taxon>ecological metagenomes</taxon>
    </lineage>
</organism>
<feature type="compositionally biased region" description="Polar residues" evidence="1">
    <location>
        <begin position="18"/>
        <end position="27"/>
    </location>
</feature>
<feature type="compositionally biased region" description="Acidic residues" evidence="1">
    <location>
        <begin position="83"/>
        <end position="93"/>
    </location>
</feature>
<protein>
    <submittedName>
        <fullName evidence="2">Uncharacterized protein</fullName>
    </submittedName>
</protein>
<accession>A0A3B1C8B6</accession>
<dbReference type="AlphaFoldDB" id="A0A3B1C8B6"/>
<sequence>MVEAVGLQQVLQLSSMASRAQMAQQGQGAELARSFDKDLQKLADREGDKAHEVEPTPEEVKTKEEGSGGRKPRAYIRQPRPDLEEESKDDSDLLSESGQGNIINVVA</sequence>
<proteinExistence type="predicted"/>
<evidence type="ECO:0000313" key="2">
    <source>
        <dbReference type="EMBL" id="VAX20923.1"/>
    </source>
</evidence>
<gene>
    <name evidence="2" type="ORF">MNBD_NITROSPINAE02-1470</name>
</gene>
<feature type="region of interest" description="Disordered" evidence="1">
    <location>
        <begin position="18"/>
        <end position="107"/>
    </location>
</feature>
<feature type="compositionally biased region" description="Polar residues" evidence="1">
    <location>
        <begin position="98"/>
        <end position="107"/>
    </location>
</feature>
<name>A0A3B1C8B6_9ZZZZ</name>
<feature type="compositionally biased region" description="Basic and acidic residues" evidence="1">
    <location>
        <begin position="33"/>
        <end position="68"/>
    </location>
</feature>